<dbReference type="InterPro" id="IPR052544">
    <property type="entry name" value="Bacteriocin_Proc_Enz"/>
</dbReference>
<name>A0A1F8DYL5_9BACT</name>
<dbReference type="InterPro" id="IPR029479">
    <property type="entry name" value="Nitroreductase"/>
</dbReference>
<accession>A0A1F8DYL5</accession>
<proteinExistence type="predicted"/>
<dbReference type="SUPFAM" id="SSF55469">
    <property type="entry name" value="FMN-dependent nitroreductase-like"/>
    <property type="match status" value="1"/>
</dbReference>
<organism evidence="2 3">
    <name type="scientific">Candidatus Wolfebacteria bacterium RIFCSPLOWO2_01_FULL_47_17b</name>
    <dbReference type="NCBI Taxonomy" id="1802558"/>
    <lineage>
        <taxon>Bacteria</taxon>
        <taxon>Candidatus Wolfeibacteriota</taxon>
    </lineage>
</organism>
<feature type="domain" description="Nitroreductase" evidence="1">
    <location>
        <begin position="64"/>
        <end position="267"/>
    </location>
</feature>
<evidence type="ECO:0000259" key="1">
    <source>
        <dbReference type="Pfam" id="PF00881"/>
    </source>
</evidence>
<dbReference type="CDD" id="cd02142">
    <property type="entry name" value="McbC_SagB-like_oxidoreductase"/>
    <property type="match status" value="1"/>
</dbReference>
<dbReference type="InterPro" id="IPR020051">
    <property type="entry name" value="SagB-type_dehydrogenase"/>
</dbReference>
<dbReference type="PANTHER" id="PTHR43745">
    <property type="entry name" value="NITROREDUCTASE MJ1384-RELATED"/>
    <property type="match status" value="1"/>
</dbReference>
<dbReference type="EMBL" id="MGIS01000009">
    <property type="protein sequence ID" value="OGM93602.1"/>
    <property type="molecule type" value="Genomic_DNA"/>
</dbReference>
<dbReference type="Pfam" id="PF00881">
    <property type="entry name" value="Nitroreductase"/>
    <property type="match status" value="1"/>
</dbReference>
<dbReference type="GO" id="GO:0016491">
    <property type="term" value="F:oxidoreductase activity"/>
    <property type="evidence" value="ECO:0007669"/>
    <property type="project" value="InterPro"/>
</dbReference>
<dbReference type="PANTHER" id="PTHR43745:SF2">
    <property type="entry name" value="NITROREDUCTASE MJ1384-RELATED"/>
    <property type="match status" value="1"/>
</dbReference>
<dbReference type="Proteomes" id="UP000177011">
    <property type="component" value="Unassembled WGS sequence"/>
</dbReference>
<protein>
    <recommendedName>
        <fullName evidence="1">Nitroreductase domain-containing protein</fullName>
    </recommendedName>
</protein>
<dbReference type="NCBIfam" id="TIGR03605">
    <property type="entry name" value="antibiot_sagB"/>
    <property type="match status" value="1"/>
</dbReference>
<dbReference type="InterPro" id="IPR000415">
    <property type="entry name" value="Nitroreductase-like"/>
</dbReference>
<gene>
    <name evidence="2" type="ORF">A2935_03205</name>
</gene>
<comment type="caution">
    <text evidence="2">The sequence shown here is derived from an EMBL/GenBank/DDBJ whole genome shotgun (WGS) entry which is preliminary data.</text>
</comment>
<dbReference type="AlphaFoldDB" id="A0A1F8DYL5"/>
<evidence type="ECO:0000313" key="3">
    <source>
        <dbReference type="Proteomes" id="UP000177011"/>
    </source>
</evidence>
<reference evidence="2 3" key="1">
    <citation type="journal article" date="2016" name="Nat. Commun.">
        <title>Thousands of microbial genomes shed light on interconnected biogeochemical processes in an aquifer system.</title>
        <authorList>
            <person name="Anantharaman K."/>
            <person name="Brown C.T."/>
            <person name="Hug L.A."/>
            <person name="Sharon I."/>
            <person name="Castelle C.J."/>
            <person name="Probst A.J."/>
            <person name="Thomas B.C."/>
            <person name="Singh A."/>
            <person name="Wilkins M.J."/>
            <person name="Karaoz U."/>
            <person name="Brodie E.L."/>
            <person name="Williams K.H."/>
            <person name="Hubbard S.S."/>
            <person name="Banfield J.F."/>
        </authorList>
    </citation>
    <scope>NUCLEOTIDE SEQUENCE [LARGE SCALE GENOMIC DNA]</scope>
</reference>
<sequence>MDIPDFSKIFHQSSKDLAKGHPQIPADSSEWPDEWKTTYYKAYPRLPKIALDDKPPSADFFELIKKRRSRRDFTRTPITKRELSLFLKYSCGNTGSLEKSRHRRAQASGGARFPIEIYPIVFRSAQARTPKESLDDPTGQAQTDAENVLKAGLYHYNVKDHALDVLWDREFSDEDIGQIFTYPWVKDAAIGIVMTAVFSRNQNKYGERGYRYILLEAGHIGQNMYLVSEALGLKCCALGGTRDENLEKLIDIDGVTEAVVYGFAVGR</sequence>
<evidence type="ECO:0000313" key="2">
    <source>
        <dbReference type="EMBL" id="OGM93602.1"/>
    </source>
</evidence>
<dbReference type="Gene3D" id="3.40.109.10">
    <property type="entry name" value="NADH Oxidase"/>
    <property type="match status" value="1"/>
</dbReference>